<protein>
    <submittedName>
        <fullName evidence="2">Uncharacterized protein</fullName>
    </submittedName>
</protein>
<dbReference type="Proteomes" id="UP000298493">
    <property type="component" value="Unassembled WGS sequence"/>
</dbReference>
<proteinExistence type="predicted"/>
<dbReference type="AlphaFoldDB" id="A0A4Z1PED8"/>
<keyword evidence="3" id="KW-1185">Reference proteome</keyword>
<gene>
    <name evidence="2" type="ORF">E6O75_ATG03242</name>
</gene>
<sequence length="516" mass="57799">MASTMDVLQAQIEKLTIEAGKIQVEITSQQLKFTVLNTRLDEIHFTITQLKGFQSQLDAGKPQQSGSRALLNLGTGAGVGQHISAGPGYDPSGDGLPEMPKEGSLARYTTHHVDFVINWMREDIQRYGVSKAYLQRLVADFNRSFGTDRSYQSLQGFVARLRKNGQFEDPVAGHREREATPTTQIDAHVGFHTPPATPQKPKDFYVEFIDHCGAIIHTGDDQWYELRCHICGRNASANNVFFKGWEGLLRHLVKVHDDLDILEDEDDIDYVLRKCALRQVTLTEIDLIEKDLHKIDKIKKEDKYAAAQVRKSGIVAGLQQREEEQDVVNGDVEMANETSGDIDFPCSICSRLSKPNETPECCALCDWTVCLACHGTGDIVDENRAIHECTAYDAMDTNSEASTILTPSELGRWNSKFAAVELAPMLELLDDFCPCTLSGHACKAIICEKKELCLEHIHGLHCMGKNHELRPSCPDAIESGECPRSPLVCKYMHEDSELYGHRFAIAMYHECECFEH</sequence>
<name>A0A4Z1PED8_9PEZI</name>
<feature type="region of interest" description="Disordered" evidence="1">
    <location>
        <begin position="82"/>
        <end position="102"/>
    </location>
</feature>
<accession>A0A4Z1PED8</accession>
<organism evidence="2 3">
    <name type="scientific">Venturia nashicola</name>
    <dbReference type="NCBI Taxonomy" id="86259"/>
    <lineage>
        <taxon>Eukaryota</taxon>
        <taxon>Fungi</taxon>
        <taxon>Dikarya</taxon>
        <taxon>Ascomycota</taxon>
        <taxon>Pezizomycotina</taxon>
        <taxon>Dothideomycetes</taxon>
        <taxon>Pleosporomycetidae</taxon>
        <taxon>Venturiales</taxon>
        <taxon>Venturiaceae</taxon>
        <taxon>Venturia</taxon>
    </lineage>
</organism>
<reference evidence="2 3" key="1">
    <citation type="submission" date="2019-04" db="EMBL/GenBank/DDBJ databases">
        <title>High contiguity whole genome sequence and gene annotation resource for two Venturia nashicola isolates.</title>
        <authorList>
            <person name="Prokchorchik M."/>
            <person name="Won K."/>
            <person name="Lee Y."/>
            <person name="Choi E.D."/>
            <person name="Segonzac C."/>
            <person name="Sohn K.H."/>
        </authorList>
    </citation>
    <scope>NUCLEOTIDE SEQUENCE [LARGE SCALE GENOMIC DNA]</scope>
    <source>
        <strain evidence="2 3">PRI2</strain>
    </source>
</reference>
<evidence type="ECO:0000313" key="2">
    <source>
        <dbReference type="EMBL" id="TID23606.1"/>
    </source>
</evidence>
<evidence type="ECO:0000313" key="3">
    <source>
        <dbReference type="Proteomes" id="UP000298493"/>
    </source>
</evidence>
<comment type="caution">
    <text evidence="2">The sequence shown here is derived from an EMBL/GenBank/DDBJ whole genome shotgun (WGS) entry which is preliminary data.</text>
</comment>
<dbReference type="EMBL" id="SNSC02000006">
    <property type="protein sequence ID" value="TID23606.1"/>
    <property type="molecule type" value="Genomic_DNA"/>
</dbReference>
<evidence type="ECO:0000256" key="1">
    <source>
        <dbReference type="SAM" id="MobiDB-lite"/>
    </source>
</evidence>